<feature type="transmembrane region" description="Helical" evidence="1">
    <location>
        <begin position="223"/>
        <end position="249"/>
    </location>
</feature>
<feature type="transmembrane region" description="Helical" evidence="1">
    <location>
        <begin position="361"/>
        <end position="379"/>
    </location>
</feature>
<evidence type="ECO:0000313" key="2">
    <source>
        <dbReference type="EMBL" id="GFG64686.1"/>
    </source>
</evidence>
<reference evidence="2 3" key="1">
    <citation type="journal article" date="2019" name="Emerg. Microbes Infect.">
        <title>Comprehensive subspecies identification of 175 nontuberculous mycobacteria species based on 7547 genomic profiles.</title>
        <authorList>
            <person name="Matsumoto Y."/>
            <person name="Kinjo T."/>
            <person name="Motooka D."/>
            <person name="Nabeya D."/>
            <person name="Jung N."/>
            <person name="Uechi K."/>
            <person name="Horii T."/>
            <person name="Iida T."/>
            <person name="Fujita J."/>
            <person name="Nakamura S."/>
        </authorList>
    </citation>
    <scope>NUCLEOTIDE SEQUENCE [LARGE SCALE GENOMIC DNA]</scope>
    <source>
        <strain evidence="2 3">JCM 13573</strain>
    </source>
</reference>
<feature type="transmembrane region" description="Helical" evidence="1">
    <location>
        <begin position="261"/>
        <end position="282"/>
    </location>
</feature>
<comment type="caution">
    <text evidence="2">The sequence shown here is derived from an EMBL/GenBank/DDBJ whole genome shotgun (WGS) entry which is preliminary data.</text>
</comment>
<gene>
    <name evidence="2" type="ORF">MKUB_21760</name>
</gene>
<feature type="transmembrane region" description="Helical" evidence="1">
    <location>
        <begin position="199"/>
        <end position="216"/>
    </location>
</feature>
<feature type="transmembrane region" description="Helical" evidence="1">
    <location>
        <begin position="12"/>
        <end position="34"/>
    </location>
</feature>
<sequence>MSRSASADDDTSAWRIGLLVQFGLLSWVSSIAVTTVQSSHGLVIGTVYAALLTALAWWTLREPAKLSFLGGGLPVVIAIVVLLVLVAASNERHYLAMRNTPHFATSAPALEVPAWLLVHGHEPYRDHLADGAPISPGPGWFMLLSPLTLTHLTAILGALSLGLVVFLLRRENRYAAGVFFVLMFLQPSFQAQITNGQDLFVVSIALVCLAIAAARLDDSARKAVLLGVLAGVVATARIPIVLMTTILGYGVFRKDRRTGCYFTVSMLLTCLVLHGIFALWSVRLGHMYQPMHIFGRASNGAGLGARVAVIILLACSLGWIALRMKPTPSYWMLGMYLTMFSLFTPEAIKEFAQSPRWDWEGSIYITFPLPLLIGALVLMNARARATHNPAISAAPAQ</sequence>
<feature type="transmembrane region" description="Helical" evidence="1">
    <location>
        <begin position="140"/>
        <end position="167"/>
    </location>
</feature>
<feature type="transmembrane region" description="Helical" evidence="1">
    <location>
        <begin position="303"/>
        <end position="322"/>
    </location>
</feature>
<dbReference type="RefSeq" id="WP_139823339.1">
    <property type="nucleotide sequence ID" value="NZ_CP045075.1"/>
</dbReference>
<evidence type="ECO:0008006" key="4">
    <source>
        <dbReference type="Google" id="ProtNLM"/>
    </source>
</evidence>
<accession>A0ABQ1BLT8</accession>
<keyword evidence="1" id="KW-0472">Membrane</keyword>
<name>A0ABQ1BLT8_9MYCO</name>
<protein>
    <recommendedName>
        <fullName evidence="4">DUF2029 domain-containing protein</fullName>
    </recommendedName>
</protein>
<feature type="transmembrane region" description="Helical" evidence="1">
    <location>
        <begin position="41"/>
        <end position="60"/>
    </location>
</feature>
<proteinExistence type="predicted"/>
<feature type="transmembrane region" description="Helical" evidence="1">
    <location>
        <begin position="66"/>
        <end position="88"/>
    </location>
</feature>
<organism evidence="2 3">
    <name type="scientific">Mycobacterium kubicae</name>
    <dbReference type="NCBI Taxonomy" id="120959"/>
    <lineage>
        <taxon>Bacteria</taxon>
        <taxon>Bacillati</taxon>
        <taxon>Actinomycetota</taxon>
        <taxon>Actinomycetes</taxon>
        <taxon>Mycobacteriales</taxon>
        <taxon>Mycobacteriaceae</taxon>
        <taxon>Mycobacterium</taxon>
        <taxon>Mycobacterium simiae complex</taxon>
    </lineage>
</organism>
<keyword evidence="1" id="KW-0812">Transmembrane</keyword>
<keyword evidence="1" id="KW-1133">Transmembrane helix</keyword>
<evidence type="ECO:0000256" key="1">
    <source>
        <dbReference type="SAM" id="Phobius"/>
    </source>
</evidence>
<dbReference type="EMBL" id="BLKU01000003">
    <property type="protein sequence ID" value="GFG64686.1"/>
    <property type="molecule type" value="Genomic_DNA"/>
</dbReference>
<keyword evidence="3" id="KW-1185">Reference proteome</keyword>
<evidence type="ECO:0000313" key="3">
    <source>
        <dbReference type="Proteomes" id="UP000465306"/>
    </source>
</evidence>
<dbReference type="Proteomes" id="UP000465306">
    <property type="component" value="Unassembled WGS sequence"/>
</dbReference>